<gene>
    <name evidence="1" type="ORF">S01H4_56119</name>
</gene>
<proteinExistence type="predicted"/>
<dbReference type="EMBL" id="BART01032483">
    <property type="protein sequence ID" value="GAH11426.1"/>
    <property type="molecule type" value="Genomic_DNA"/>
</dbReference>
<protein>
    <submittedName>
        <fullName evidence="1">Uncharacterized protein</fullName>
    </submittedName>
</protein>
<dbReference type="AlphaFoldDB" id="X1CSJ7"/>
<reference evidence="1" key="1">
    <citation type="journal article" date="2014" name="Front. Microbiol.">
        <title>High frequency of phylogenetically diverse reductive dehalogenase-homologous genes in deep subseafloor sedimentary metagenomes.</title>
        <authorList>
            <person name="Kawai M."/>
            <person name="Futagami T."/>
            <person name="Toyoda A."/>
            <person name="Takaki Y."/>
            <person name="Nishi S."/>
            <person name="Hori S."/>
            <person name="Arai W."/>
            <person name="Tsubouchi T."/>
            <person name="Morono Y."/>
            <person name="Uchiyama I."/>
            <person name="Ito T."/>
            <person name="Fujiyama A."/>
            <person name="Inagaki F."/>
            <person name="Takami H."/>
        </authorList>
    </citation>
    <scope>NUCLEOTIDE SEQUENCE</scope>
    <source>
        <strain evidence="1">Expedition CK06-06</strain>
    </source>
</reference>
<name>X1CSJ7_9ZZZZ</name>
<comment type="caution">
    <text evidence="1">The sequence shown here is derived from an EMBL/GenBank/DDBJ whole genome shotgun (WGS) entry which is preliminary data.</text>
</comment>
<organism evidence="1">
    <name type="scientific">marine sediment metagenome</name>
    <dbReference type="NCBI Taxonomy" id="412755"/>
    <lineage>
        <taxon>unclassified sequences</taxon>
        <taxon>metagenomes</taxon>
        <taxon>ecological metagenomes</taxon>
    </lineage>
</organism>
<feature type="non-terminal residue" evidence="1">
    <location>
        <position position="1"/>
    </location>
</feature>
<evidence type="ECO:0000313" key="1">
    <source>
        <dbReference type="EMBL" id="GAH11426.1"/>
    </source>
</evidence>
<sequence length="84" mass="10269">KKKFPKSSPDWLKKELGGNTHFDGFNYDLKMAFEYQGYQHYIFPNIYHQIYEDFLNQQNNDQKKRDLCNKYGIILIDVPYWVRI</sequence>
<accession>X1CSJ7</accession>